<proteinExistence type="predicted"/>
<keyword evidence="1" id="KW-0880">Kelch repeat</keyword>
<dbReference type="AlphaFoldDB" id="A0A6B2LNB8"/>
<dbReference type="EMBL" id="GIBP01009328">
    <property type="protein sequence ID" value="NDV38297.1"/>
    <property type="molecule type" value="Transcribed_RNA"/>
</dbReference>
<dbReference type="Gene3D" id="3.30.710.10">
    <property type="entry name" value="Potassium Channel Kv1.1, Chain A"/>
    <property type="match status" value="1"/>
</dbReference>
<evidence type="ECO:0000256" key="2">
    <source>
        <dbReference type="ARBA" id="ARBA00022737"/>
    </source>
</evidence>
<evidence type="ECO:0000256" key="1">
    <source>
        <dbReference type="ARBA" id="ARBA00022441"/>
    </source>
</evidence>
<dbReference type="PANTHER" id="PTHR24412:SF489">
    <property type="entry name" value="RING FINGER DOMAIN AND KELCH REPEAT-CONTAINING PROTEIN DDB_G0271372"/>
    <property type="match status" value="1"/>
</dbReference>
<accession>A0A6B2LNB8</accession>
<evidence type="ECO:0000259" key="3">
    <source>
        <dbReference type="PROSITE" id="PS50097"/>
    </source>
</evidence>
<dbReference type="InterPro" id="IPR011333">
    <property type="entry name" value="SKP1/BTB/POZ_sf"/>
</dbReference>
<protein>
    <recommendedName>
        <fullName evidence="3">BTB domain-containing protein</fullName>
    </recommendedName>
</protein>
<keyword evidence="2" id="KW-0677">Repeat</keyword>
<name>A0A6B2LNB8_9EUKA</name>
<organism evidence="4">
    <name type="scientific">Arcella intermedia</name>
    <dbReference type="NCBI Taxonomy" id="1963864"/>
    <lineage>
        <taxon>Eukaryota</taxon>
        <taxon>Amoebozoa</taxon>
        <taxon>Tubulinea</taxon>
        <taxon>Elardia</taxon>
        <taxon>Arcellinida</taxon>
        <taxon>Sphaerothecina</taxon>
        <taxon>Arcellidae</taxon>
        <taxon>Arcella</taxon>
    </lineage>
</organism>
<dbReference type="SUPFAM" id="SSF54695">
    <property type="entry name" value="POZ domain"/>
    <property type="match status" value="1"/>
</dbReference>
<sequence>MFTNAFKELKSPQMQIQDVDEEIFQQILSYIYKDELKVDEKNWQELLQAGSRFCIEGVVDSVGKYLLDEMGIENVVGMFNVYLQYKNELGYLLDKIRYVVGYYHQFVVETEAFKKLEKEKKEVLDGMKINGDWDYGMVKKENCILQ</sequence>
<dbReference type="PANTHER" id="PTHR24412">
    <property type="entry name" value="KELCH PROTEIN"/>
    <property type="match status" value="1"/>
</dbReference>
<evidence type="ECO:0000313" key="4">
    <source>
        <dbReference type="EMBL" id="NDV38297.1"/>
    </source>
</evidence>
<dbReference type="InterPro" id="IPR000210">
    <property type="entry name" value="BTB/POZ_dom"/>
</dbReference>
<dbReference type="Pfam" id="PF00651">
    <property type="entry name" value="BTB"/>
    <property type="match status" value="1"/>
</dbReference>
<dbReference type="CDD" id="cd18186">
    <property type="entry name" value="BTB_POZ_ZBTB_KLHL-like"/>
    <property type="match status" value="1"/>
</dbReference>
<dbReference type="PROSITE" id="PS50097">
    <property type="entry name" value="BTB"/>
    <property type="match status" value="1"/>
</dbReference>
<feature type="domain" description="BTB" evidence="3">
    <location>
        <begin position="1"/>
        <end position="40"/>
    </location>
</feature>
<reference evidence="4" key="1">
    <citation type="journal article" date="2020" name="J. Eukaryot. Microbiol.">
        <title>De novo Sequencing, Assembly and Annotation of the Transcriptome for the Free-Living Testate Amoeba Arcella intermedia.</title>
        <authorList>
            <person name="Ribeiro G.M."/>
            <person name="Porfirio-Sousa A.L."/>
            <person name="Maurer-Alcala X.X."/>
            <person name="Katz L.A."/>
            <person name="Lahr D.J.G."/>
        </authorList>
    </citation>
    <scope>NUCLEOTIDE SEQUENCE</scope>
</reference>